<feature type="compositionally biased region" description="Basic residues" evidence="4">
    <location>
        <begin position="33"/>
        <end position="46"/>
    </location>
</feature>
<comment type="subunit">
    <text evidence="3">Interacts with Der.</text>
</comment>
<comment type="similarity">
    <text evidence="3">Belongs to the YihI family.</text>
</comment>
<dbReference type="Pfam" id="PF04220">
    <property type="entry name" value="YihI"/>
    <property type="match status" value="1"/>
</dbReference>
<keyword evidence="5" id="KW-0808">Transferase</keyword>
<gene>
    <name evidence="3" type="primary">yihI</name>
    <name evidence="5" type="ORF">KY46_17215</name>
</gene>
<evidence type="ECO:0000313" key="6">
    <source>
        <dbReference type="Proteomes" id="UP000033633"/>
    </source>
</evidence>
<sequence length="178" mass="20078">MTRKKRGRKPGSEGPAQFVEKSVSQQDLDGRARQKARKRKGLKAGSRHSDADAQSAQRQGQAKDPRHGSKKPVPLIVEPKPSKQARRMSAEQELAMLENDPQLMALLDRLDAGEKLGAGLQKQVDQKLDRIEQLMKQLGLYDEDQDEADDQIATGDARSEEDLLDDFENTRWDDFNKE</sequence>
<evidence type="ECO:0000313" key="5">
    <source>
        <dbReference type="EMBL" id="KKC98678.1"/>
    </source>
</evidence>
<dbReference type="HAMAP" id="MF_01058">
    <property type="entry name" value="GAP_YihI"/>
    <property type="match status" value="1"/>
</dbReference>
<dbReference type="RefSeq" id="WP_046221856.1">
    <property type="nucleotide sequence ID" value="NZ_JWYV01000017.1"/>
</dbReference>
<evidence type="ECO:0000256" key="3">
    <source>
        <dbReference type="HAMAP-Rule" id="MF_01058"/>
    </source>
</evidence>
<keyword evidence="2 3" id="KW-0690">Ribosome biogenesis</keyword>
<dbReference type="GO" id="GO:0008483">
    <property type="term" value="F:transaminase activity"/>
    <property type="evidence" value="ECO:0007669"/>
    <property type="project" value="UniProtKB-KW"/>
</dbReference>
<name>A0A0F5V973_9GAMM</name>
<protein>
    <recommendedName>
        <fullName evidence="3">Der GTPase-activating protein YihI</fullName>
    </recommendedName>
</protein>
<organism evidence="5 6">
    <name type="scientific">Photobacterium halotolerans</name>
    <dbReference type="NCBI Taxonomy" id="265726"/>
    <lineage>
        <taxon>Bacteria</taxon>
        <taxon>Pseudomonadati</taxon>
        <taxon>Pseudomonadota</taxon>
        <taxon>Gammaproteobacteria</taxon>
        <taxon>Vibrionales</taxon>
        <taxon>Vibrionaceae</taxon>
        <taxon>Photobacterium</taxon>
    </lineage>
</organism>
<reference evidence="5 6" key="1">
    <citation type="submission" date="2014-12" db="EMBL/GenBank/DDBJ databases">
        <title>Mercury Reductase activity and rhizosphere competence traits in the genome of root associated Photobacterium halotolerans MELD1.</title>
        <authorList>
            <person name="Mathew D.C."/>
            <person name="Huang C.-C."/>
        </authorList>
    </citation>
    <scope>NUCLEOTIDE SEQUENCE [LARGE SCALE GENOMIC DNA]</scope>
    <source>
        <strain evidence="5 6">MELD1</strain>
    </source>
</reference>
<dbReference type="NCBIfam" id="NF003560">
    <property type="entry name" value="PRK05244.1-1"/>
    <property type="match status" value="1"/>
</dbReference>
<feature type="compositionally biased region" description="Basic and acidic residues" evidence="4">
    <location>
        <begin position="168"/>
        <end position="178"/>
    </location>
</feature>
<feature type="region of interest" description="Disordered" evidence="4">
    <location>
        <begin position="1"/>
        <end position="92"/>
    </location>
</feature>
<feature type="region of interest" description="Disordered" evidence="4">
    <location>
        <begin position="140"/>
        <end position="178"/>
    </location>
</feature>
<dbReference type="AlphaFoldDB" id="A0A0F5V973"/>
<keyword evidence="6" id="KW-1185">Reference proteome</keyword>
<dbReference type="Proteomes" id="UP000033633">
    <property type="component" value="Unassembled WGS sequence"/>
</dbReference>
<feature type="compositionally biased region" description="Acidic residues" evidence="4">
    <location>
        <begin position="141"/>
        <end position="150"/>
    </location>
</feature>
<dbReference type="OrthoDB" id="5677577at2"/>
<keyword evidence="5" id="KW-0032">Aminotransferase</keyword>
<evidence type="ECO:0000256" key="2">
    <source>
        <dbReference type="ARBA" id="ARBA00022517"/>
    </source>
</evidence>
<comment type="caution">
    <text evidence="5">The sequence shown here is derived from an EMBL/GenBank/DDBJ whole genome shotgun (WGS) entry which is preliminary data.</text>
</comment>
<dbReference type="InterPro" id="IPR007336">
    <property type="entry name" value="YihI"/>
</dbReference>
<proteinExistence type="inferred from homology"/>
<dbReference type="EMBL" id="JWYV01000017">
    <property type="protein sequence ID" value="KKC98678.1"/>
    <property type="molecule type" value="Genomic_DNA"/>
</dbReference>
<dbReference type="STRING" id="265726.KY46_17215"/>
<dbReference type="GO" id="GO:0042254">
    <property type="term" value="P:ribosome biogenesis"/>
    <property type="evidence" value="ECO:0007669"/>
    <property type="project" value="UniProtKB-KW"/>
</dbReference>
<comment type="function">
    <text evidence="3">A GTPase-activating protein (GAP) that modifies Der/EngA GTPase function. May play a role in ribosome biogenesis.</text>
</comment>
<dbReference type="PATRIC" id="fig|265726.11.peg.1712"/>
<evidence type="ECO:0000256" key="4">
    <source>
        <dbReference type="SAM" id="MobiDB-lite"/>
    </source>
</evidence>
<evidence type="ECO:0000256" key="1">
    <source>
        <dbReference type="ARBA" id="ARBA00022468"/>
    </source>
</evidence>
<keyword evidence="1 3" id="KW-0343">GTPase activation</keyword>
<dbReference type="GO" id="GO:0005096">
    <property type="term" value="F:GTPase activator activity"/>
    <property type="evidence" value="ECO:0007669"/>
    <property type="project" value="UniProtKB-KW"/>
</dbReference>
<accession>A0A0F5V973</accession>